<dbReference type="InterPro" id="IPR036400">
    <property type="entry name" value="Cyt_B5-like_heme/steroid_sf"/>
</dbReference>
<evidence type="ECO:0000256" key="1">
    <source>
        <dbReference type="ARBA" id="ARBA00022617"/>
    </source>
</evidence>
<feature type="domain" description="Cytochrome b5 heme-binding" evidence="5">
    <location>
        <begin position="101"/>
        <end position="177"/>
    </location>
</feature>
<keyword evidence="3" id="KW-0408">Iron</keyword>
<dbReference type="InterPro" id="IPR001199">
    <property type="entry name" value="Cyt_B5-like_heme/steroid-bd"/>
</dbReference>
<evidence type="ECO:0000256" key="3">
    <source>
        <dbReference type="ARBA" id="ARBA00023004"/>
    </source>
</evidence>
<dbReference type="Proteomes" id="UP000766486">
    <property type="component" value="Unassembled WGS sequence"/>
</dbReference>
<evidence type="ECO:0000256" key="2">
    <source>
        <dbReference type="ARBA" id="ARBA00022723"/>
    </source>
</evidence>
<dbReference type="PANTHER" id="PTHR19359:SF14">
    <property type="entry name" value="CYTOCHROME B5 A"/>
    <property type="match status" value="1"/>
</dbReference>
<dbReference type="SMART" id="SM01117">
    <property type="entry name" value="Cyt-b5"/>
    <property type="match status" value="1"/>
</dbReference>
<keyword evidence="1" id="KW-0349">Heme</keyword>
<dbReference type="SUPFAM" id="SSF55856">
    <property type="entry name" value="Cytochrome b5-like heme/steroid binding domain"/>
    <property type="match status" value="1"/>
</dbReference>
<protein>
    <recommendedName>
        <fullName evidence="5">Cytochrome b5 heme-binding domain-containing protein</fullName>
    </recommendedName>
</protein>
<proteinExistence type="inferred from homology"/>
<comment type="similarity">
    <text evidence="4">Belongs to the cytochrome b5 family.</text>
</comment>
<organism evidence="6 7">
    <name type="scientific">Bionectria ochroleuca</name>
    <name type="common">Gliocladium roseum</name>
    <dbReference type="NCBI Taxonomy" id="29856"/>
    <lineage>
        <taxon>Eukaryota</taxon>
        <taxon>Fungi</taxon>
        <taxon>Dikarya</taxon>
        <taxon>Ascomycota</taxon>
        <taxon>Pezizomycotina</taxon>
        <taxon>Sordariomycetes</taxon>
        <taxon>Hypocreomycetidae</taxon>
        <taxon>Hypocreales</taxon>
        <taxon>Bionectriaceae</taxon>
        <taxon>Clonostachys</taxon>
    </lineage>
</organism>
<dbReference type="PROSITE" id="PS50255">
    <property type="entry name" value="CYTOCHROME_B5_2"/>
    <property type="match status" value="1"/>
</dbReference>
<dbReference type="PANTHER" id="PTHR19359">
    <property type="entry name" value="CYTOCHROME B5"/>
    <property type="match status" value="1"/>
</dbReference>
<dbReference type="InterPro" id="IPR050668">
    <property type="entry name" value="Cytochrome_b5"/>
</dbReference>
<gene>
    <name evidence="6" type="ORF">CLO192961_LOCUS328894</name>
</gene>
<sequence length="204" mass="22879">MAQPLILSLEPQLRGVTIVEKVTVEHSEHQRRITSPEKTGFLLTETEDKIDNSLLPRVPMGTVDKIFGNINEASSGNTAAGCPKTRQDATEDEESAVAKDLPKYTMEEITRHNTSTDLWVVIDNDVYDMTEFQHKHPGGYKVMRGVAGKDATKKFDKYHRRAVLVPKKEALHIGTVNESSQLDPKHKKSLLRRFSFGFGFGSNN</sequence>
<keyword evidence="2" id="KW-0479">Metal-binding</keyword>
<keyword evidence="7" id="KW-1185">Reference proteome</keyword>
<accession>A0ABY6UPR8</accession>
<evidence type="ECO:0000259" key="5">
    <source>
        <dbReference type="PROSITE" id="PS50255"/>
    </source>
</evidence>
<evidence type="ECO:0000313" key="6">
    <source>
        <dbReference type="EMBL" id="VUC32649.1"/>
    </source>
</evidence>
<evidence type="ECO:0000313" key="7">
    <source>
        <dbReference type="Proteomes" id="UP000766486"/>
    </source>
</evidence>
<comment type="caution">
    <text evidence="6">The sequence shown here is derived from an EMBL/GenBank/DDBJ whole genome shotgun (WGS) entry which is preliminary data.</text>
</comment>
<dbReference type="Pfam" id="PF00173">
    <property type="entry name" value="Cyt-b5"/>
    <property type="match status" value="1"/>
</dbReference>
<dbReference type="Gene3D" id="3.10.120.10">
    <property type="entry name" value="Cytochrome b5-like heme/steroid binding domain"/>
    <property type="match status" value="1"/>
</dbReference>
<dbReference type="EMBL" id="CABFNS010000851">
    <property type="protein sequence ID" value="VUC32649.1"/>
    <property type="molecule type" value="Genomic_DNA"/>
</dbReference>
<name>A0ABY6UPR8_BIOOC</name>
<reference evidence="6 7" key="1">
    <citation type="submission" date="2019-06" db="EMBL/GenBank/DDBJ databases">
        <authorList>
            <person name="Broberg M."/>
        </authorList>
    </citation>
    <scope>NUCLEOTIDE SEQUENCE [LARGE SCALE GENOMIC DNA]</scope>
</reference>
<evidence type="ECO:0000256" key="4">
    <source>
        <dbReference type="ARBA" id="ARBA00038168"/>
    </source>
</evidence>